<sequence length="359" mass="39556">MSNVFRDLLKKVGSGTHTSQDLSREESALATRMMLEQTATPAQIGAFMIAQRIKRPTIPELAGMLDCYDQMGGRLTVPANSAYPAMVLNTPYDGRRRHTPITPLTALVLATAGVPAILHGGDRMPTKMGLPLIEVWQALGIAWQTLTLEQTQQVFDLTRVGFLYMPQHFPAAHSLVPYRDQIGKRPTLATIELMWAPGQGPMHVVSSYVHPPTETRTQATYELRNTAPFTTVKGVEGSCDLPRSRTAIIGMGSLTNDQPTFERLLLHPRDYGFDGPDTPLVDNLAESLESTLAGDSHQELTRSVIWNSGFYLWRAGAVPHLVEGFYQTQQLLQSGQVAAKRQQLQQAIAKVANQQLSTV</sequence>
<dbReference type="InterPro" id="IPR000312">
    <property type="entry name" value="Glycosyl_Trfase_fam3"/>
</dbReference>
<feature type="domain" description="Glycosyl transferase family 3 N-terminal" evidence="5">
    <location>
        <begin position="6"/>
        <end position="67"/>
    </location>
</feature>
<evidence type="ECO:0000259" key="5">
    <source>
        <dbReference type="Pfam" id="PF02885"/>
    </source>
</evidence>
<evidence type="ECO:0000256" key="2">
    <source>
        <dbReference type="ARBA" id="ARBA00022679"/>
    </source>
</evidence>
<organism evidence="6 7">
    <name type="scientific">Leptothoe kymatousa TAU-MAC 1615</name>
    <dbReference type="NCBI Taxonomy" id="2364775"/>
    <lineage>
        <taxon>Bacteria</taxon>
        <taxon>Bacillati</taxon>
        <taxon>Cyanobacteriota</taxon>
        <taxon>Cyanophyceae</taxon>
        <taxon>Nodosilineales</taxon>
        <taxon>Cymatolegaceae</taxon>
        <taxon>Leptothoe</taxon>
        <taxon>Leptothoe kymatousa</taxon>
    </lineage>
</organism>
<reference evidence="6 7" key="1">
    <citation type="journal article" date="2021" name="Mar. Drugs">
        <title>Genome Reduction and Secondary Metabolism of the Marine Sponge-Associated Cyanobacterium Leptothoe.</title>
        <authorList>
            <person name="Konstantinou D."/>
            <person name="Popin R.V."/>
            <person name="Fewer D.P."/>
            <person name="Sivonen K."/>
            <person name="Gkelis S."/>
        </authorList>
    </citation>
    <scope>NUCLEOTIDE SEQUENCE [LARGE SCALE GENOMIC DNA]</scope>
    <source>
        <strain evidence="6 7">TAU-MAC 1615</strain>
    </source>
</reference>
<dbReference type="Pfam" id="PF00591">
    <property type="entry name" value="Glycos_transf_3"/>
    <property type="match status" value="1"/>
</dbReference>
<dbReference type="PANTHER" id="PTHR43285">
    <property type="entry name" value="ANTHRANILATE PHOSPHORIBOSYLTRANSFERASE"/>
    <property type="match status" value="1"/>
</dbReference>
<dbReference type="RefSeq" id="WP_215617531.1">
    <property type="nucleotide sequence ID" value="NZ_JADOER010000004.1"/>
</dbReference>
<keyword evidence="2" id="KW-0808">Transferase</keyword>
<dbReference type="Pfam" id="PF02885">
    <property type="entry name" value="Glycos_trans_3N"/>
    <property type="match status" value="1"/>
</dbReference>
<gene>
    <name evidence="6" type="ORF">IXB28_05530</name>
</gene>
<dbReference type="EMBL" id="JADOER010000004">
    <property type="protein sequence ID" value="MBT9311657.1"/>
    <property type="molecule type" value="Genomic_DNA"/>
</dbReference>
<comment type="caution">
    <text evidence="6">The sequence shown here is derived from an EMBL/GenBank/DDBJ whole genome shotgun (WGS) entry which is preliminary data.</text>
</comment>
<evidence type="ECO:0000259" key="4">
    <source>
        <dbReference type="Pfam" id="PF00591"/>
    </source>
</evidence>
<evidence type="ECO:0000313" key="6">
    <source>
        <dbReference type="EMBL" id="MBT9311657.1"/>
    </source>
</evidence>
<dbReference type="Gene3D" id="3.40.1030.10">
    <property type="entry name" value="Nucleoside phosphorylase/phosphoribosyltransferase catalytic domain"/>
    <property type="match status" value="1"/>
</dbReference>
<keyword evidence="3" id="KW-0028">Amino-acid biosynthesis</keyword>
<keyword evidence="7" id="KW-1185">Reference proteome</keyword>
<dbReference type="PANTHER" id="PTHR43285:SF3">
    <property type="entry name" value="SLL1634 PROTEIN"/>
    <property type="match status" value="1"/>
</dbReference>
<dbReference type="SUPFAM" id="SSF47648">
    <property type="entry name" value="Nucleoside phosphorylase/phosphoribosyltransferase N-terminal domain"/>
    <property type="match status" value="1"/>
</dbReference>
<dbReference type="GO" id="GO:0016757">
    <property type="term" value="F:glycosyltransferase activity"/>
    <property type="evidence" value="ECO:0007669"/>
    <property type="project" value="UniProtKB-KW"/>
</dbReference>
<evidence type="ECO:0000313" key="7">
    <source>
        <dbReference type="Proteomes" id="UP001196661"/>
    </source>
</evidence>
<dbReference type="SUPFAM" id="SSF52418">
    <property type="entry name" value="Nucleoside phosphorylase/phosphoribosyltransferase catalytic domain"/>
    <property type="match status" value="1"/>
</dbReference>
<dbReference type="NCBIfam" id="NF005635">
    <property type="entry name" value="PRK07394.1"/>
    <property type="match status" value="1"/>
</dbReference>
<protein>
    <submittedName>
        <fullName evidence="6">Anthranilate phosphoribosyltransferase family protein</fullName>
    </submittedName>
</protein>
<proteinExistence type="predicted"/>
<name>A0ABS5Y1G1_9CYAN</name>
<keyword evidence="3" id="KW-0057">Aromatic amino acid biosynthesis</keyword>
<dbReference type="InterPro" id="IPR036320">
    <property type="entry name" value="Glycosyl_Trfase_fam3_N_dom_sf"/>
</dbReference>
<keyword evidence="1 6" id="KW-0328">Glycosyltransferase</keyword>
<dbReference type="Gene3D" id="1.20.970.10">
    <property type="entry name" value="Transferase, Pyrimidine Nucleoside Phosphorylase, Chain C"/>
    <property type="match status" value="1"/>
</dbReference>
<dbReference type="InterPro" id="IPR035902">
    <property type="entry name" value="Nuc_phospho_transferase"/>
</dbReference>
<dbReference type="InterPro" id="IPR005940">
    <property type="entry name" value="Anthranilate_Pribosyl_Tfrase"/>
</dbReference>
<feature type="domain" description="Glycosyl transferase family 3" evidence="4">
    <location>
        <begin position="100"/>
        <end position="336"/>
    </location>
</feature>
<dbReference type="InterPro" id="IPR017459">
    <property type="entry name" value="Glycosyl_Trfase_fam3_N_dom"/>
</dbReference>
<evidence type="ECO:0000256" key="1">
    <source>
        <dbReference type="ARBA" id="ARBA00022676"/>
    </source>
</evidence>
<accession>A0ABS5Y1G1</accession>
<evidence type="ECO:0000256" key="3">
    <source>
        <dbReference type="ARBA" id="ARBA00023141"/>
    </source>
</evidence>
<dbReference type="Proteomes" id="UP001196661">
    <property type="component" value="Unassembled WGS sequence"/>
</dbReference>